<proteinExistence type="inferred from homology"/>
<evidence type="ECO:0000256" key="4">
    <source>
        <dbReference type="RuleBase" id="RU003719"/>
    </source>
</evidence>
<dbReference type="EMBL" id="KN846971">
    <property type="protein sequence ID" value="KIW81517.1"/>
    <property type="molecule type" value="Genomic_DNA"/>
</dbReference>
<dbReference type="SUPFAM" id="SSF52283">
    <property type="entry name" value="Formate/glycerate dehydrogenase catalytic domain-like"/>
    <property type="match status" value="1"/>
</dbReference>
<dbReference type="GO" id="GO:0051287">
    <property type="term" value="F:NAD binding"/>
    <property type="evidence" value="ECO:0007669"/>
    <property type="project" value="InterPro"/>
</dbReference>
<evidence type="ECO:0000259" key="6">
    <source>
        <dbReference type="Pfam" id="PF02826"/>
    </source>
</evidence>
<keyword evidence="8" id="KW-1185">Reference proteome</keyword>
<reference evidence="7 8" key="1">
    <citation type="submission" date="2015-01" db="EMBL/GenBank/DDBJ databases">
        <title>The Genome Sequence of Fonsecaea pedrosoi CBS 271.37.</title>
        <authorList>
            <consortium name="The Broad Institute Genomics Platform"/>
            <person name="Cuomo C."/>
            <person name="de Hoog S."/>
            <person name="Gorbushina A."/>
            <person name="Stielow B."/>
            <person name="Teixiera M."/>
            <person name="Abouelleil A."/>
            <person name="Chapman S.B."/>
            <person name="Priest M."/>
            <person name="Young S.K."/>
            <person name="Wortman J."/>
            <person name="Nusbaum C."/>
            <person name="Birren B."/>
        </authorList>
    </citation>
    <scope>NUCLEOTIDE SEQUENCE [LARGE SCALE GENOMIC DNA]</scope>
    <source>
        <strain evidence="7 8">CBS 271.37</strain>
    </source>
</reference>
<keyword evidence="2 4" id="KW-0560">Oxidoreductase</keyword>
<dbReference type="GO" id="GO:0016616">
    <property type="term" value="F:oxidoreductase activity, acting on the CH-OH group of donors, NAD or NADP as acceptor"/>
    <property type="evidence" value="ECO:0007669"/>
    <property type="project" value="InterPro"/>
</dbReference>
<dbReference type="HOGENOM" id="CLU_019796_1_3_1"/>
<dbReference type="STRING" id="1442368.A0A0D2F4H4"/>
<dbReference type="AlphaFoldDB" id="A0A0D2F4H4"/>
<evidence type="ECO:0000256" key="1">
    <source>
        <dbReference type="ARBA" id="ARBA00005854"/>
    </source>
</evidence>
<dbReference type="RefSeq" id="XP_013285325.1">
    <property type="nucleotide sequence ID" value="XM_013429871.1"/>
</dbReference>
<dbReference type="GeneID" id="25304032"/>
<dbReference type="CDD" id="cd12169">
    <property type="entry name" value="PGDH_like_1"/>
    <property type="match status" value="1"/>
</dbReference>
<evidence type="ECO:0000313" key="8">
    <source>
        <dbReference type="Proteomes" id="UP000053029"/>
    </source>
</evidence>
<sequence length="363" mass="39296">MSSSTPLKLAILDDYASISLPHFQSLQGQVQIDTFPTTLNARIPEEHTKLVERLQPYTIISSMRERTLFPRSVLEKLPNLKLLLTTGMKNAAIDLAACKDLGITVAGTMGKPNAVQGYDATNEVTWALILGFAKDLVHGDTLVQGSNSSASDPNAASGGWQTHLTAGLAGKTLGLLGLGRLGTQCAVTGTLGFGMKVLAWSTSLTQEKADEAAQSRGLPKGSFRVAGSKKELFEQADVLSVHYVLSERSRGIVGAGDLAAMKKSAFVVNTSRGPLIDEPALLAALEAGSVRGVALDVFEVEPLPKDSPWRRPNYWGRDGRSRVLLSPHMGYVEEETMHSWYDYHCRAVESFIKGEELKFIIQK</sequence>
<dbReference type="InterPro" id="IPR006139">
    <property type="entry name" value="D-isomer_2_OHA_DH_cat_dom"/>
</dbReference>
<dbReference type="SUPFAM" id="SSF51735">
    <property type="entry name" value="NAD(P)-binding Rossmann-fold domains"/>
    <property type="match status" value="1"/>
</dbReference>
<dbReference type="InterPro" id="IPR006140">
    <property type="entry name" value="D-isomer_DH_NAD-bd"/>
</dbReference>
<comment type="similarity">
    <text evidence="1 4">Belongs to the D-isomer specific 2-hydroxyacid dehydrogenase family.</text>
</comment>
<keyword evidence="3" id="KW-0520">NAD</keyword>
<feature type="domain" description="D-isomer specific 2-hydroxyacid dehydrogenase catalytic" evidence="5">
    <location>
        <begin position="12"/>
        <end position="358"/>
    </location>
</feature>
<evidence type="ECO:0000256" key="3">
    <source>
        <dbReference type="ARBA" id="ARBA00023027"/>
    </source>
</evidence>
<evidence type="ECO:0000313" key="7">
    <source>
        <dbReference type="EMBL" id="KIW81517.1"/>
    </source>
</evidence>
<evidence type="ECO:0008006" key="9">
    <source>
        <dbReference type="Google" id="ProtNLM"/>
    </source>
</evidence>
<feature type="domain" description="D-isomer specific 2-hydroxyacid dehydrogenase NAD-binding" evidence="6">
    <location>
        <begin position="152"/>
        <end position="330"/>
    </location>
</feature>
<dbReference type="OrthoDB" id="298012at2759"/>
<evidence type="ECO:0000259" key="5">
    <source>
        <dbReference type="Pfam" id="PF00389"/>
    </source>
</evidence>
<dbReference type="Proteomes" id="UP000053029">
    <property type="component" value="Unassembled WGS sequence"/>
</dbReference>
<dbReference type="Pfam" id="PF00389">
    <property type="entry name" value="2-Hacid_dh"/>
    <property type="match status" value="1"/>
</dbReference>
<dbReference type="InterPro" id="IPR036291">
    <property type="entry name" value="NAD(P)-bd_dom_sf"/>
</dbReference>
<evidence type="ECO:0000256" key="2">
    <source>
        <dbReference type="ARBA" id="ARBA00023002"/>
    </source>
</evidence>
<gene>
    <name evidence="7" type="ORF">Z517_04542</name>
</gene>
<organism evidence="7 8">
    <name type="scientific">Fonsecaea pedrosoi CBS 271.37</name>
    <dbReference type="NCBI Taxonomy" id="1442368"/>
    <lineage>
        <taxon>Eukaryota</taxon>
        <taxon>Fungi</taxon>
        <taxon>Dikarya</taxon>
        <taxon>Ascomycota</taxon>
        <taxon>Pezizomycotina</taxon>
        <taxon>Eurotiomycetes</taxon>
        <taxon>Chaetothyriomycetidae</taxon>
        <taxon>Chaetothyriales</taxon>
        <taxon>Herpotrichiellaceae</taxon>
        <taxon>Fonsecaea</taxon>
    </lineage>
</organism>
<dbReference type="PANTHER" id="PTHR42789:SF1">
    <property type="entry name" value="D-ISOMER SPECIFIC 2-HYDROXYACID DEHYDROGENASE FAMILY PROTEIN (AFU_ORTHOLOGUE AFUA_6G10090)"/>
    <property type="match status" value="1"/>
</dbReference>
<dbReference type="InterPro" id="IPR029753">
    <property type="entry name" value="D-isomer_DH_CS"/>
</dbReference>
<dbReference type="Gene3D" id="3.40.50.720">
    <property type="entry name" value="NAD(P)-binding Rossmann-like Domain"/>
    <property type="match status" value="2"/>
</dbReference>
<dbReference type="PROSITE" id="PS00671">
    <property type="entry name" value="D_2_HYDROXYACID_DH_3"/>
    <property type="match status" value="1"/>
</dbReference>
<dbReference type="VEuPathDB" id="FungiDB:Z517_04542"/>
<dbReference type="InterPro" id="IPR050857">
    <property type="entry name" value="D-2-hydroxyacid_DH"/>
</dbReference>
<protein>
    <recommendedName>
        <fullName evidence="9">D-isomer specific 2-hydroxyacid dehydrogenase NAD-binding domain-containing protein</fullName>
    </recommendedName>
</protein>
<accession>A0A0D2F4H4</accession>
<name>A0A0D2F4H4_9EURO</name>
<dbReference type="Pfam" id="PF02826">
    <property type="entry name" value="2-Hacid_dh_C"/>
    <property type="match status" value="1"/>
</dbReference>
<dbReference type="PANTHER" id="PTHR42789">
    <property type="entry name" value="D-ISOMER SPECIFIC 2-HYDROXYACID DEHYDROGENASE FAMILY PROTEIN (AFU_ORTHOLOGUE AFUA_6G10090)"/>
    <property type="match status" value="1"/>
</dbReference>